<evidence type="ECO:0000313" key="2">
    <source>
        <dbReference type="EMBL" id="RKD17213.1"/>
    </source>
</evidence>
<dbReference type="InterPro" id="IPR035093">
    <property type="entry name" value="RelE/ParE_toxin_dom_sf"/>
</dbReference>
<dbReference type="Gene3D" id="3.30.2310.20">
    <property type="entry name" value="RelE-like"/>
    <property type="match status" value="1"/>
</dbReference>
<dbReference type="AlphaFoldDB" id="A0A419S7P7"/>
<dbReference type="RefSeq" id="WP_120181406.1">
    <property type="nucleotide sequence ID" value="NZ_MBTA01000012.1"/>
</dbReference>
<reference evidence="2 3" key="1">
    <citation type="submission" date="2016-07" db="EMBL/GenBank/DDBJ databases">
        <title>Genome of Pelobium manganitolerans.</title>
        <authorList>
            <person name="Wu S."/>
            <person name="Wang G."/>
        </authorList>
    </citation>
    <scope>NUCLEOTIDE SEQUENCE [LARGE SCALE GENOMIC DNA]</scope>
    <source>
        <strain evidence="2 3">YS-25</strain>
    </source>
</reference>
<sequence length="94" mass="11167">MNLEVRWSDNAELTFDVIYDFTATQWGLHTAEKLKLQVIKILKLISVQPYSFQECSIKAVRKAVVSRHTSFFYEVFDSHILILFFWDNRQQPII</sequence>
<organism evidence="2 3">
    <name type="scientific">Pelobium manganitolerans</name>
    <dbReference type="NCBI Taxonomy" id="1842495"/>
    <lineage>
        <taxon>Bacteria</taxon>
        <taxon>Pseudomonadati</taxon>
        <taxon>Bacteroidota</taxon>
        <taxon>Sphingobacteriia</taxon>
        <taxon>Sphingobacteriales</taxon>
        <taxon>Sphingobacteriaceae</taxon>
        <taxon>Pelobium</taxon>
    </lineage>
</organism>
<comment type="caution">
    <text evidence="2">The sequence shown here is derived from an EMBL/GenBank/DDBJ whole genome shotgun (WGS) entry which is preliminary data.</text>
</comment>
<dbReference type="OrthoDB" id="1098070at2"/>
<dbReference type="Proteomes" id="UP000283433">
    <property type="component" value="Unassembled WGS sequence"/>
</dbReference>
<name>A0A419S7P7_9SPHI</name>
<gene>
    <name evidence="2" type="ORF">BCY91_03475</name>
</gene>
<evidence type="ECO:0000256" key="1">
    <source>
        <dbReference type="ARBA" id="ARBA00022649"/>
    </source>
</evidence>
<keyword evidence="1" id="KW-1277">Toxin-antitoxin system</keyword>
<accession>A0A419S7P7</accession>
<protein>
    <recommendedName>
        <fullName evidence="4">Plasmid stabilization protein</fullName>
    </recommendedName>
</protein>
<dbReference type="EMBL" id="MBTA01000012">
    <property type="protein sequence ID" value="RKD17213.1"/>
    <property type="molecule type" value="Genomic_DNA"/>
</dbReference>
<evidence type="ECO:0008006" key="4">
    <source>
        <dbReference type="Google" id="ProtNLM"/>
    </source>
</evidence>
<proteinExistence type="predicted"/>
<keyword evidence="3" id="KW-1185">Reference proteome</keyword>
<evidence type="ECO:0000313" key="3">
    <source>
        <dbReference type="Proteomes" id="UP000283433"/>
    </source>
</evidence>
<dbReference type="InterPro" id="IPR007712">
    <property type="entry name" value="RelE/ParE_toxin"/>
</dbReference>
<dbReference type="Pfam" id="PF05016">
    <property type="entry name" value="ParE_toxin"/>
    <property type="match status" value="1"/>
</dbReference>